<reference evidence="2" key="1">
    <citation type="journal article" date="2013" name="Genome Biol.">
        <title>Draft genome of the mountain pine beetle, Dendroctonus ponderosae Hopkins, a major forest pest.</title>
        <authorList>
            <person name="Keeling C.I."/>
            <person name="Yuen M.M."/>
            <person name="Liao N.Y."/>
            <person name="Docking T.R."/>
            <person name="Chan S.K."/>
            <person name="Taylor G.A."/>
            <person name="Palmquist D.L."/>
            <person name="Jackman S.D."/>
            <person name="Nguyen A."/>
            <person name="Li M."/>
            <person name="Henderson H."/>
            <person name="Janes J.K."/>
            <person name="Zhao Y."/>
            <person name="Pandoh P."/>
            <person name="Moore R."/>
            <person name="Sperling F.A."/>
            <person name="Huber D.P."/>
            <person name="Birol I."/>
            <person name="Jones S.J."/>
            <person name="Bohlmann J."/>
        </authorList>
    </citation>
    <scope>NUCLEOTIDE SEQUENCE</scope>
</reference>
<feature type="compositionally biased region" description="Polar residues" evidence="1">
    <location>
        <begin position="87"/>
        <end position="114"/>
    </location>
</feature>
<sequence>MNLSTLKELLSRRIEQRMFLPLNIGSILQQKFLKRSADELETGNPIDNFEQPVKLQCTAQQHGTNQNEGLTKFSVEIVQQLEFTTSAANSQPQQISTNVTVKTHANASVKSDISSPKAATPGTPGHASKANIGLDVGTLVECVKQPAKK</sequence>
<evidence type="ECO:0000313" key="2">
    <source>
        <dbReference type="EMBL" id="ENN79938.1"/>
    </source>
</evidence>
<proteinExistence type="predicted"/>
<dbReference type="Pfam" id="PF20802">
    <property type="entry name" value="MAML1_3_TAD1"/>
    <property type="match status" value="1"/>
</dbReference>
<feature type="region of interest" description="Disordered" evidence="1">
    <location>
        <begin position="87"/>
        <end position="131"/>
    </location>
</feature>
<dbReference type="OrthoDB" id="5982619at2759"/>
<evidence type="ECO:0000256" key="1">
    <source>
        <dbReference type="SAM" id="MobiDB-lite"/>
    </source>
</evidence>
<gene>
    <name evidence="2" type="ORF">YQE_03621</name>
</gene>
<protein>
    <submittedName>
        <fullName evidence="2">Uncharacterized protein</fullName>
    </submittedName>
</protein>
<dbReference type="EMBL" id="KB740627">
    <property type="protein sequence ID" value="ENN79938.1"/>
    <property type="molecule type" value="Genomic_DNA"/>
</dbReference>
<feature type="non-terminal residue" evidence="2">
    <location>
        <position position="1"/>
    </location>
</feature>
<dbReference type="HOGENOM" id="CLU_1751553_0_0_1"/>
<dbReference type="AlphaFoldDB" id="N6TPJ1"/>
<organism evidence="2">
    <name type="scientific">Dendroctonus ponderosae</name>
    <name type="common">Mountain pine beetle</name>
    <dbReference type="NCBI Taxonomy" id="77166"/>
    <lineage>
        <taxon>Eukaryota</taxon>
        <taxon>Metazoa</taxon>
        <taxon>Ecdysozoa</taxon>
        <taxon>Arthropoda</taxon>
        <taxon>Hexapoda</taxon>
        <taxon>Insecta</taxon>
        <taxon>Pterygota</taxon>
        <taxon>Neoptera</taxon>
        <taxon>Endopterygota</taxon>
        <taxon>Coleoptera</taxon>
        <taxon>Polyphaga</taxon>
        <taxon>Cucujiformia</taxon>
        <taxon>Curculionidae</taxon>
        <taxon>Scolytinae</taxon>
        <taxon>Dendroctonus</taxon>
    </lineage>
</organism>
<accession>N6TPJ1</accession>
<name>N6TPJ1_DENPD</name>